<proteinExistence type="inferred from homology"/>
<accession>A0A450SWB7</accession>
<keyword evidence="3" id="KW-0732">Signal</keyword>
<name>A0A450SWB7_9GAMM</name>
<dbReference type="Gene3D" id="3.40.190.170">
    <property type="entry name" value="Bacterial extracellular solute-binding protein, family 7"/>
    <property type="match status" value="1"/>
</dbReference>
<dbReference type="InterPro" id="IPR018389">
    <property type="entry name" value="DctP_fam"/>
</dbReference>
<dbReference type="EMBL" id="CAADFD010000040">
    <property type="protein sequence ID" value="VFJ58301.1"/>
    <property type="molecule type" value="Genomic_DNA"/>
</dbReference>
<keyword evidence="2" id="KW-0813">Transport</keyword>
<dbReference type="AlphaFoldDB" id="A0A450SWB7"/>
<reference evidence="4" key="1">
    <citation type="submission" date="2019-02" db="EMBL/GenBank/DDBJ databases">
        <authorList>
            <person name="Gruber-Vodicka R. H."/>
            <person name="Seah K. B. B."/>
        </authorList>
    </citation>
    <scope>NUCLEOTIDE SEQUENCE</scope>
    <source>
        <strain evidence="4">BECK_BZ106</strain>
    </source>
</reference>
<dbReference type="NCBIfam" id="NF037995">
    <property type="entry name" value="TRAP_S1"/>
    <property type="match status" value="1"/>
</dbReference>
<dbReference type="PIRSF" id="PIRSF006470">
    <property type="entry name" value="DctB"/>
    <property type="match status" value="1"/>
</dbReference>
<gene>
    <name evidence="4" type="ORF">BECKFW1821B_GA0114236_104024</name>
</gene>
<sequence>MRTIITVLFAVFYTFFASMAYGEPVVIKFSHVVDSDTPKGKMADRFKELVEKKMSDKVRIEVYPDSQLADDRDVADKILAGEIQMAAPALSKLKELSPKIGLFDMPFLFNGIGAVDKFKKTKEGKALLRSMEKKGIIGLGYMHNGMKHFSANERIISPSDAKGLKFRIMSSAVLTAQFEALGAIPVEKPFKDVYDSLKSGELDGQENTWSNIYSKRFHEVQEYITESSHGYLGYMVITGTDFWNSLEPAVRKELGKLLSEAIGFGNQEAVQKDILDKNRVVTAGKAEIFTLNEKDRKKWIKVMKPVWHKFDDVIGKDLIDMAETLN</sequence>
<evidence type="ECO:0000256" key="3">
    <source>
        <dbReference type="ARBA" id="ARBA00022729"/>
    </source>
</evidence>
<protein>
    <submittedName>
        <fullName evidence="4">C4-dicarboxylate-binding protein DctP</fullName>
    </submittedName>
</protein>
<dbReference type="InterPro" id="IPR038404">
    <property type="entry name" value="TRAP_DctP_sf"/>
</dbReference>
<evidence type="ECO:0000313" key="4">
    <source>
        <dbReference type="EMBL" id="VFJ58301.1"/>
    </source>
</evidence>
<evidence type="ECO:0000256" key="2">
    <source>
        <dbReference type="ARBA" id="ARBA00022448"/>
    </source>
</evidence>
<dbReference type="GO" id="GO:0055085">
    <property type="term" value="P:transmembrane transport"/>
    <property type="evidence" value="ECO:0007669"/>
    <property type="project" value="InterPro"/>
</dbReference>
<evidence type="ECO:0000256" key="1">
    <source>
        <dbReference type="ARBA" id="ARBA00009023"/>
    </source>
</evidence>
<organism evidence="4">
    <name type="scientific">Candidatus Kentrum sp. FW</name>
    <dbReference type="NCBI Taxonomy" id="2126338"/>
    <lineage>
        <taxon>Bacteria</taxon>
        <taxon>Pseudomonadati</taxon>
        <taxon>Pseudomonadota</taxon>
        <taxon>Gammaproteobacteria</taxon>
        <taxon>Candidatus Kentrum</taxon>
    </lineage>
</organism>
<dbReference type="Pfam" id="PF03480">
    <property type="entry name" value="DctP"/>
    <property type="match status" value="1"/>
</dbReference>
<dbReference type="GO" id="GO:0015740">
    <property type="term" value="P:C4-dicarboxylate transport"/>
    <property type="evidence" value="ECO:0007669"/>
    <property type="project" value="TreeGrafter"/>
</dbReference>
<comment type="similarity">
    <text evidence="1">Belongs to the bacterial solute-binding protein 7 family.</text>
</comment>
<dbReference type="GO" id="GO:0030288">
    <property type="term" value="C:outer membrane-bounded periplasmic space"/>
    <property type="evidence" value="ECO:0007669"/>
    <property type="project" value="InterPro"/>
</dbReference>
<dbReference type="NCBIfam" id="TIGR00787">
    <property type="entry name" value="dctP"/>
    <property type="match status" value="1"/>
</dbReference>
<dbReference type="PANTHER" id="PTHR33376:SF7">
    <property type="entry name" value="C4-DICARBOXYLATE-BINDING PROTEIN DCTB"/>
    <property type="match status" value="1"/>
</dbReference>
<dbReference type="InterPro" id="IPR004682">
    <property type="entry name" value="TRAP_DctP"/>
</dbReference>
<dbReference type="PANTHER" id="PTHR33376">
    <property type="match status" value="1"/>
</dbReference>